<gene>
    <name evidence="1" type="ORF">KI387_022321</name>
</gene>
<evidence type="ECO:0000313" key="1">
    <source>
        <dbReference type="EMBL" id="KAH9313694.1"/>
    </source>
</evidence>
<dbReference type="AlphaFoldDB" id="A0AA38G252"/>
<reference evidence="1 2" key="1">
    <citation type="journal article" date="2021" name="Nat. Plants">
        <title>The Taxus genome provides insights into paclitaxel biosynthesis.</title>
        <authorList>
            <person name="Xiong X."/>
            <person name="Gou J."/>
            <person name="Liao Q."/>
            <person name="Li Y."/>
            <person name="Zhou Q."/>
            <person name="Bi G."/>
            <person name="Li C."/>
            <person name="Du R."/>
            <person name="Wang X."/>
            <person name="Sun T."/>
            <person name="Guo L."/>
            <person name="Liang H."/>
            <person name="Lu P."/>
            <person name="Wu Y."/>
            <person name="Zhang Z."/>
            <person name="Ro D.K."/>
            <person name="Shang Y."/>
            <person name="Huang S."/>
            <person name="Yan J."/>
        </authorList>
    </citation>
    <scope>NUCLEOTIDE SEQUENCE [LARGE SCALE GENOMIC DNA]</scope>
    <source>
        <strain evidence="1">Ta-2019</strain>
    </source>
</reference>
<feature type="non-terminal residue" evidence="1">
    <location>
        <position position="1"/>
    </location>
</feature>
<dbReference type="Proteomes" id="UP000824469">
    <property type="component" value="Unassembled WGS sequence"/>
</dbReference>
<feature type="non-terminal residue" evidence="1">
    <location>
        <position position="51"/>
    </location>
</feature>
<proteinExistence type="predicted"/>
<accession>A0AA38G252</accession>
<organism evidence="1 2">
    <name type="scientific">Taxus chinensis</name>
    <name type="common">Chinese yew</name>
    <name type="synonym">Taxus wallichiana var. chinensis</name>
    <dbReference type="NCBI Taxonomy" id="29808"/>
    <lineage>
        <taxon>Eukaryota</taxon>
        <taxon>Viridiplantae</taxon>
        <taxon>Streptophyta</taxon>
        <taxon>Embryophyta</taxon>
        <taxon>Tracheophyta</taxon>
        <taxon>Spermatophyta</taxon>
        <taxon>Pinopsida</taxon>
        <taxon>Pinidae</taxon>
        <taxon>Conifers II</taxon>
        <taxon>Cupressales</taxon>
        <taxon>Taxaceae</taxon>
        <taxon>Taxus</taxon>
    </lineage>
</organism>
<keyword evidence="2" id="KW-1185">Reference proteome</keyword>
<sequence length="51" mass="5307">VIEIDVNVMVMDIVDVDIIGVDVDGVVGMGKESEIDIGAIDDEMMGLGDGV</sequence>
<protein>
    <submittedName>
        <fullName evidence="1">Uncharacterized protein</fullName>
    </submittedName>
</protein>
<name>A0AA38G252_TAXCH</name>
<comment type="caution">
    <text evidence="1">The sequence shown here is derived from an EMBL/GenBank/DDBJ whole genome shotgun (WGS) entry which is preliminary data.</text>
</comment>
<dbReference type="EMBL" id="JAHRHJ020000005">
    <property type="protein sequence ID" value="KAH9313694.1"/>
    <property type="molecule type" value="Genomic_DNA"/>
</dbReference>
<evidence type="ECO:0000313" key="2">
    <source>
        <dbReference type="Proteomes" id="UP000824469"/>
    </source>
</evidence>